<dbReference type="SUPFAM" id="SSF58104">
    <property type="entry name" value="Methyl-accepting chemotaxis protein (MCP) signaling domain"/>
    <property type="match status" value="1"/>
</dbReference>
<dbReference type="Proteomes" id="UP000219215">
    <property type="component" value="Chromosome DPRO"/>
</dbReference>
<dbReference type="AlphaFoldDB" id="A0A2C8F8Q1"/>
<feature type="domain" description="PAC" evidence="6">
    <location>
        <begin position="180"/>
        <end position="232"/>
    </location>
</feature>
<feature type="transmembrane region" description="Helical" evidence="4">
    <location>
        <begin position="12"/>
        <end position="32"/>
    </location>
</feature>
<dbReference type="InterPro" id="IPR013656">
    <property type="entry name" value="PAS_4"/>
</dbReference>
<sequence length="523" mass="55798">MNLSKIDAHLLSGFVILVASLVVGCLVGHFFWAVPPVVVWTAGLCLMAITSIVFFVLRKAFSAHEARIADLLQRVALDEAVKPADQLGEGQLAEAVSELAASLSRFKGLSEGIIKGLPMPFLLVDPDERTLYTNQACLDMVEADGSVESQLGRTLAEIFYNDPGRETAVGKAMNQGQVFRNLEVAIQGHKGGTRHVLANVYALKNSHGDCIGGFCLYLDMTMLKEKEAELKEQNELIRQTADKADSISDQLASASEEISAQVDQSSKASEESRRLTAGVAVSVEQMNATVLEVARNAAAAAEISDQARSEAESGASIVTEVIAGISSLEKQATQLNTDMNSLERQADSIGDIMAVISDIADQTNLLALNAAIEAARAGEAGRGFAVVADEVRKLAEKTMDATKNVEENISAIQKSAESNLDSTRQTVVVIEETVETTRRAGQALDSIVNLSGQTWENVQSIATAAEEQSAASDEIARSAGEINVVADETSRAMHESALAVTDLARLAGELRNVMSTMRTSDDN</sequence>
<dbReference type="GO" id="GO:0007165">
    <property type="term" value="P:signal transduction"/>
    <property type="evidence" value="ECO:0007669"/>
    <property type="project" value="UniProtKB-KW"/>
</dbReference>
<dbReference type="SUPFAM" id="SSF55785">
    <property type="entry name" value="PYP-like sensor domain (PAS domain)"/>
    <property type="match status" value="1"/>
</dbReference>
<evidence type="ECO:0000256" key="3">
    <source>
        <dbReference type="SAM" id="MobiDB-lite"/>
    </source>
</evidence>
<evidence type="ECO:0000259" key="6">
    <source>
        <dbReference type="PROSITE" id="PS50113"/>
    </source>
</evidence>
<keyword evidence="4" id="KW-0812">Transmembrane</keyword>
<keyword evidence="1 2" id="KW-0807">Transducer</keyword>
<evidence type="ECO:0000256" key="1">
    <source>
        <dbReference type="ARBA" id="ARBA00023224"/>
    </source>
</evidence>
<evidence type="ECO:0008006" key="9">
    <source>
        <dbReference type="Google" id="ProtNLM"/>
    </source>
</evidence>
<feature type="compositionally biased region" description="Polar residues" evidence="3">
    <location>
        <begin position="248"/>
        <end position="267"/>
    </location>
</feature>
<dbReference type="InterPro" id="IPR004089">
    <property type="entry name" value="MCPsignal_dom"/>
</dbReference>
<keyword evidence="8" id="KW-1185">Reference proteome</keyword>
<organism evidence="7 8">
    <name type="scientific">Pseudodesulfovibrio profundus</name>
    <dbReference type="NCBI Taxonomy" id="57320"/>
    <lineage>
        <taxon>Bacteria</taxon>
        <taxon>Pseudomonadati</taxon>
        <taxon>Thermodesulfobacteriota</taxon>
        <taxon>Desulfovibrionia</taxon>
        <taxon>Desulfovibrionales</taxon>
        <taxon>Desulfovibrionaceae</taxon>
    </lineage>
</organism>
<proteinExistence type="predicted"/>
<dbReference type="PANTHER" id="PTHR32089:SF112">
    <property type="entry name" value="LYSOZYME-LIKE PROTEIN-RELATED"/>
    <property type="match status" value="1"/>
</dbReference>
<accession>A0A2C8F8Q1</accession>
<dbReference type="CDD" id="cd11386">
    <property type="entry name" value="MCP_signal"/>
    <property type="match status" value="1"/>
</dbReference>
<dbReference type="OrthoDB" id="9816383at2"/>
<dbReference type="PANTHER" id="PTHR32089">
    <property type="entry name" value="METHYL-ACCEPTING CHEMOTAXIS PROTEIN MCPB"/>
    <property type="match status" value="1"/>
</dbReference>
<reference evidence="8" key="1">
    <citation type="submission" date="2017-09" db="EMBL/GenBank/DDBJ databases">
        <authorList>
            <person name="Regsiter A."/>
            <person name="William W."/>
        </authorList>
    </citation>
    <scope>NUCLEOTIDE SEQUENCE [LARGE SCALE GENOMIC DNA]</scope>
    <source>
        <strain evidence="8">500-1</strain>
    </source>
</reference>
<dbReference type="Gene3D" id="1.10.287.950">
    <property type="entry name" value="Methyl-accepting chemotaxis protein"/>
    <property type="match status" value="1"/>
</dbReference>
<dbReference type="RefSeq" id="WP_097011568.1">
    <property type="nucleotide sequence ID" value="NZ_LT907975.1"/>
</dbReference>
<dbReference type="InterPro" id="IPR000014">
    <property type="entry name" value="PAS"/>
</dbReference>
<dbReference type="InterPro" id="IPR035965">
    <property type="entry name" value="PAS-like_dom_sf"/>
</dbReference>
<dbReference type="Pfam" id="PF00015">
    <property type="entry name" value="MCPsignal"/>
    <property type="match status" value="1"/>
</dbReference>
<dbReference type="EMBL" id="LT907975">
    <property type="protein sequence ID" value="SOB58529.1"/>
    <property type="molecule type" value="Genomic_DNA"/>
</dbReference>
<dbReference type="PROSITE" id="PS50111">
    <property type="entry name" value="CHEMOTAXIS_TRANSDUC_2"/>
    <property type="match status" value="1"/>
</dbReference>
<feature type="region of interest" description="Disordered" evidence="3">
    <location>
        <begin position="248"/>
        <end position="271"/>
    </location>
</feature>
<evidence type="ECO:0000313" key="8">
    <source>
        <dbReference type="Proteomes" id="UP000219215"/>
    </source>
</evidence>
<dbReference type="Pfam" id="PF08448">
    <property type="entry name" value="PAS_4"/>
    <property type="match status" value="1"/>
</dbReference>
<dbReference type="PROSITE" id="PS50113">
    <property type="entry name" value="PAC"/>
    <property type="match status" value="1"/>
</dbReference>
<evidence type="ECO:0000313" key="7">
    <source>
        <dbReference type="EMBL" id="SOB58529.1"/>
    </source>
</evidence>
<dbReference type="SMART" id="SM00283">
    <property type="entry name" value="MA"/>
    <property type="match status" value="1"/>
</dbReference>
<evidence type="ECO:0000256" key="2">
    <source>
        <dbReference type="PROSITE-ProRule" id="PRU00284"/>
    </source>
</evidence>
<dbReference type="Gene3D" id="3.30.450.20">
    <property type="entry name" value="PAS domain"/>
    <property type="match status" value="1"/>
</dbReference>
<dbReference type="InterPro" id="IPR000700">
    <property type="entry name" value="PAS-assoc_C"/>
</dbReference>
<dbReference type="PROSITE" id="PS51257">
    <property type="entry name" value="PROKAR_LIPOPROTEIN"/>
    <property type="match status" value="1"/>
</dbReference>
<dbReference type="GO" id="GO:0016020">
    <property type="term" value="C:membrane"/>
    <property type="evidence" value="ECO:0007669"/>
    <property type="project" value="InterPro"/>
</dbReference>
<keyword evidence="4" id="KW-1133">Transmembrane helix</keyword>
<protein>
    <recommendedName>
        <fullName evidence="9">Methyl-accepting chemotaxis sensory transducer with Pas/Pac sensor</fullName>
    </recommendedName>
</protein>
<dbReference type="CDD" id="cd00130">
    <property type="entry name" value="PAS"/>
    <property type="match status" value="1"/>
</dbReference>
<feature type="transmembrane region" description="Helical" evidence="4">
    <location>
        <begin position="38"/>
        <end position="57"/>
    </location>
</feature>
<gene>
    <name evidence="7" type="ORF">DPRO_1630</name>
</gene>
<keyword evidence="4" id="KW-0472">Membrane</keyword>
<evidence type="ECO:0000259" key="5">
    <source>
        <dbReference type="PROSITE" id="PS50111"/>
    </source>
</evidence>
<feature type="domain" description="Methyl-accepting transducer" evidence="5">
    <location>
        <begin position="247"/>
        <end position="483"/>
    </location>
</feature>
<evidence type="ECO:0000256" key="4">
    <source>
        <dbReference type="SAM" id="Phobius"/>
    </source>
</evidence>
<dbReference type="KEGG" id="pprf:DPRO_1630"/>
<name>A0A2C8F8Q1_9BACT</name>